<gene>
    <name evidence="1" type="ORF">HanXRQr2_Chr01g0036661</name>
</gene>
<keyword evidence="2" id="KW-1185">Reference proteome</keyword>
<dbReference type="Gramene" id="mRNA:HanXRQr2_Chr01g0036661">
    <property type="protein sequence ID" value="CDS:HanXRQr2_Chr01g0036661.1"/>
    <property type="gene ID" value="HanXRQr2_Chr01g0036661"/>
</dbReference>
<accession>A0A9K3P3F7</accession>
<reference evidence="1" key="2">
    <citation type="submission" date="2020-06" db="EMBL/GenBank/DDBJ databases">
        <title>Helianthus annuus Genome sequencing and assembly Release 2.</title>
        <authorList>
            <person name="Gouzy J."/>
            <person name="Langlade N."/>
            <person name="Munos S."/>
        </authorList>
    </citation>
    <scope>NUCLEOTIDE SEQUENCE</scope>
    <source>
        <tissue evidence="1">Leaves</tissue>
    </source>
</reference>
<organism evidence="1 2">
    <name type="scientific">Helianthus annuus</name>
    <name type="common">Common sunflower</name>
    <dbReference type="NCBI Taxonomy" id="4232"/>
    <lineage>
        <taxon>Eukaryota</taxon>
        <taxon>Viridiplantae</taxon>
        <taxon>Streptophyta</taxon>
        <taxon>Embryophyta</taxon>
        <taxon>Tracheophyta</taxon>
        <taxon>Spermatophyta</taxon>
        <taxon>Magnoliopsida</taxon>
        <taxon>eudicotyledons</taxon>
        <taxon>Gunneridae</taxon>
        <taxon>Pentapetalae</taxon>
        <taxon>asterids</taxon>
        <taxon>campanulids</taxon>
        <taxon>Asterales</taxon>
        <taxon>Asteraceae</taxon>
        <taxon>Asteroideae</taxon>
        <taxon>Heliantheae alliance</taxon>
        <taxon>Heliantheae</taxon>
        <taxon>Helianthus</taxon>
    </lineage>
</organism>
<evidence type="ECO:0000313" key="1">
    <source>
        <dbReference type="EMBL" id="KAF5823282.1"/>
    </source>
</evidence>
<sequence length="71" mass="7799">MAVVLNEDPAFKPKVFEIVLTDGSVDGCFRKALTVGGGVVLTMACGEVLTRVWAESEIDDMLTWIQKQKIK</sequence>
<reference evidence="1" key="1">
    <citation type="journal article" date="2017" name="Nature">
        <title>The sunflower genome provides insights into oil metabolism, flowering and Asterid evolution.</title>
        <authorList>
            <person name="Badouin H."/>
            <person name="Gouzy J."/>
            <person name="Grassa C.J."/>
            <person name="Murat F."/>
            <person name="Staton S.E."/>
            <person name="Cottret L."/>
            <person name="Lelandais-Briere C."/>
            <person name="Owens G.L."/>
            <person name="Carrere S."/>
            <person name="Mayjonade B."/>
            <person name="Legrand L."/>
            <person name="Gill N."/>
            <person name="Kane N.C."/>
            <person name="Bowers J.E."/>
            <person name="Hubner S."/>
            <person name="Bellec A."/>
            <person name="Berard A."/>
            <person name="Berges H."/>
            <person name="Blanchet N."/>
            <person name="Boniface M.C."/>
            <person name="Brunel D."/>
            <person name="Catrice O."/>
            <person name="Chaidir N."/>
            <person name="Claudel C."/>
            <person name="Donnadieu C."/>
            <person name="Faraut T."/>
            <person name="Fievet G."/>
            <person name="Helmstetter N."/>
            <person name="King M."/>
            <person name="Knapp S.J."/>
            <person name="Lai Z."/>
            <person name="Le Paslier M.C."/>
            <person name="Lippi Y."/>
            <person name="Lorenzon L."/>
            <person name="Mandel J.R."/>
            <person name="Marage G."/>
            <person name="Marchand G."/>
            <person name="Marquand E."/>
            <person name="Bret-Mestries E."/>
            <person name="Morien E."/>
            <person name="Nambeesan S."/>
            <person name="Nguyen T."/>
            <person name="Pegot-Espagnet P."/>
            <person name="Pouilly N."/>
            <person name="Raftis F."/>
            <person name="Sallet E."/>
            <person name="Schiex T."/>
            <person name="Thomas J."/>
            <person name="Vandecasteele C."/>
            <person name="Vares D."/>
            <person name="Vear F."/>
            <person name="Vautrin S."/>
            <person name="Crespi M."/>
            <person name="Mangin B."/>
            <person name="Burke J.M."/>
            <person name="Salse J."/>
            <person name="Munos S."/>
            <person name="Vincourt P."/>
            <person name="Rieseberg L.H."/>
            <person name="Langlade N.B."/>
        </authorList>
    </citation>
    <scope>NUCLEOTIDE SEQUENCE</scope>
    <source>
        <tissue evidence="1">Leaves</tissue>
    </source>
</reference>
<protein>
    <submittedName>
        <fullName evidence="1">Uncharacterized protein</fullName>
    </submittedName>
</protein>
<dbReference type="Proteomes" id="UP000215914">
    <property type="component" value="Unassembled WGS sequence"/>
</dbReference>
<evidence type="ECO:0000313" key="2">
    <source>
        <dbReference type="Proteomes" id="UP000215914"/>
    </source>
</evidence>
<name>A0A9K3P3F7_HELAN</name>
<dbReference type="EMBL" id="MNCJ02000316">
    <property type="protein sequence ID" value="KAF5823282.1"/>
    <property type="molecule type" value="Genomic_DNA"/>
</dbReference>
<comment type="caution">
    <text evidence="1">The sequence shown here is derived from an EMBL/GenBank/DDBJ whole genome shotgun (WGS) entry which is preliminary data.</text>
</comment>
<dbReference type="AlphaFoldDB" id="A0A9K3P3F7"/>
<proteinExistence type="predicted"/>